<dbReference type="PANTHER" id="PTHR46390">
    <property type="entry name" value="MANNOSE-1-PHOSPHATE GUANYLYLTRANSFERASE"/>
    <property type="match status" value="1"/>
</dbReference>
<dbReference type="InterPro" id="IPR054566">
    <property type="entry name" value="ManC/GMP-like_b-helix"/>
</dbReference>
<keyword evidence="7" id="KW-0342">GTP-binding</keyword>
<dbReference type="GO" id="GO:0004475">
    <property type="term" value="F:mannose-1-phosphate guanylyltransferase (GTP) activity"/>
    <property type="evidence" value="ECO:0007669"/>
    <property type="project" value="UniProtKB-EC"/>
</dbReference>
<evidence type="ECO:0000256" key="4">
    <source>
        <dbReference type="ARBA" id="ARBA00022679"/>
    </source>
</evidence>
<comment type="caution">
    <text evidence="13">The sequence shown here is derived from an EMBL/GenBank/DDBJ whole genome shotgun (WGS) entry which is preliminary data.</text>
</comment>
<reference evidence="13 14" key="1">
    <citation type="submission" date="2020-09" db="EMBL/GenBank/DDBJ databases">
        <authorList>
            <person name="Tanuku N.R.S."/>
        </authorList>
    </citation>
    <scope>NUCLEOTIDE SEQUENCE [LARGE SCALE GENOMIC DNA]</scope>
    <source>
        <strain evidence="13 14">AK62</strain>
    </source>
</reference>
<dbReference type="Gene3D" id="3.90.550.10">
    <property type="entry name" value="Spore Coat Polysaccharide Biosynthesis Protein SpsA, Chain A"/>
    <property type="match status" value="1"/>
</dbReference>
<sequence length="473" mass="52128">MFTPVIMAGGSGSRLWPLSRQNLPKQFLDLDGTGTSLLQQTLGRLSGLEHAEPVVVTNEKYRFLVAEQLRLSETSSLATVLEPCSRNTAPAIALAAFTLLQHGDDTVMLVLASDHHFTRPKELHEAISEALPLAEQGRLVTFGITPTRAETGYGYIKTGTPLGGNGFQIDAFAEKPNAATAAAYVAGGEHLWNSGMFMFRASTYLHELEQHAPEIFAHCKAAMNAGSHDMDFIRPDKTLFSQCSDNSIDYAIMEQTLNACVMAMDAGWSDIGSWQSLWESSAQDSDGNATYGDTCLHNTHNSLVHAHHRHVATIGLDDHVVVETKDAVLVAHKSETQKVKEIVEYLKANNRPEYSGHSHTVRPWGDFDTIDAGHRYQVKRITVQPGQKLSLQMHYHRAEHWIVVSGTAHVVCGDREMILTENQSTYIPVGEKHRLSNPGKVPLEVIEVQSGNYLGEDDIVRFTDVYGRCGADD</sequence>
<dbReference type="Pfam" id="PF01050">
    <property type="entry name" value="MannoseP_isomer"/>
    <property type="match status" value="1"/>
</dbReference>
<keyword evidence="5 13" id="KW-0548">Nucleotidyltransferase</keyword>
<evidence type="ECO:0000313" key="14">
    <source>
        <dbReference type="Proteomes" id="UP000810171"/>
    </source>
</evidence>
<evidence type="ECO:0000313" key="13">
    <source>
        <dbReference type="EMBL" id="MBP0049712.1"/>
    </source>
</evidence>
<dbReference type="Pfam" id="PF00483">
    <property type="entry name" value="NTP_transferase"/>
    <property type="match status" value="1"/>
</dbReference>
<evidence type="ECO:0000256" key="3">
    <source>
        <dbReference type="ARBA" id="ARBA00012387"/>
    </source>
</evidence>
<dbReference type="InterPro" id="IPR014710">
    <property type="entry name" value="RmlC-like_jellyroll"/>
</dbReference>
<dbReference type="EMBL" id="JACVEW010000023">
    <property type="protein sequence ID" value="MBP0049712.1"/>
    <property type="molecule type" value="Genomic_DNA"/>
</dbReference>
<dbReference type="NCBIfam" id="TIGR01479">
    <property type="entry name" value="GMP_PMI"/>
    <property type="match status" value="1"/>
</dbReference>
<dbReference type="Proteomes" id="UP000810171">
    <property type="component" value="Unassembled WGS sequence"/>
</dbReference>
<dbReference type="InterPro" id="IPR001538">
    <property type="entry name" value="Man6P_isomerase-2_C"/>
</dbReference>
<evidence type="ECO:0000256" key="9">
    <source>
        <dbReference type="RuleBase" id="RU004190"/>
    </source>
</evidence>
<keyword evidence="6" id="KW-0547">Nucleotide-binding</keyword>
<dbReference type="SUPFAM" id="SSF51182">
    <property type="entry name" value="RmlC-like cupins"/>
    <property type="match status" value="1"/>
</dbReference>
<dbReference type="EC" id="2.7.7.13" evidence="3"/>
<keyword evidence="4 13" id="KW-0808">Transferase</keyword>
<dbReference type="Pfam" id="PF22640">
    <property type="entry name" value="ManC_GMP_beta-helix"/>
    <property type="match status" value="1"/>
</dbReference>
<protein>
    <recommendedName>
        <fullName evidence="3">mannose-1-phosphate guanylyltransferase</fullName>
        <ecNumber evidence="3">2.7.7.13</ecNumber>
    </recommendedName>
</protein>
<evidence type="ECO:0000256" key="5">
    <source>
        <dbReference type="ARBA" id="ARBA00022695"/>
    </source>
</evidence>
<evidence type="ECO:0000256" key="1">
    <source>
        <dbReference type="ARBA" id="ARBA00004823"/>
    </source>
</evidence>
<feature type="domain" description="Nucleotidyl transferase" evidence="10">
    <location>
        <begin position="4"/>
        <end position="285"/>
    </location>
</feature>
<dbReference type="InterPro" id="IPR005835">
    <property type="entry name" value="NTP_transferase_dom"/>
</dbReference>
<proteinExistence type="inferred from homology"/>
<dbReference type="InterPro" id="IPR006375">
    <property type="entry name" value="Man1P_GuaTrfase/Man6P_Isoase"/>
</dbReference>
<dbReference type="SUPFAM" id="SSF53448">
    <property type="entry name" value="Nucleotide-diphospho-sugar transferases"/>
    <property type="match status" value="1"/>
</dbReference>
<evidence type="ECO:0000259" key="10">
    <source>
        <dbReference type="Pfam" id="PF00483"/>
    </source>
</evidence>
<dbReference type="GO" id="GO:0004476">
    <property type="term" value="F:mannose-6-phosphate isomerase activity"/>
    <property type="evidence" value="ECO:0007669"/>
    <property type="project" value="UniProtKB-EC"/>
</dbReference>
<dbReference type="PANTHER" id="PTHR46390:SF1">
    <property type="entry name" value="MANNOSE-1-PHOSPHATE GUANYLYLTRANSFERASE"/>
    <property type="match status" value="1"/>
</dbReference>
<evidence type="ECO:0000256" key="6">
    <source>
        <dbReference type="ARBA" id="ARBA00022741"/>
    </source>
</evidence>
<dbReference type="CDD" id="cd02213">
    <property type="entry name" value="cupin_PMI_typeII_C"/>
    <property type="match status" value="1"/>
</dbReference>
<dbReference type="Gene3D" id="2.60.120.10">
    <property type="entry name" value="Jelly Rolls"/>
    <property type="match status" value="1"/>
</dbReference>
<evidence type="ECO:0000259" key="11">
    <source>
        <dbReference type="Pfam" id="PF01050"/>
    </source>
</evidence>
<comment type="similarity">
    <text evidence="2 9">Belongs to the mannose-6-phosphate isomerase type 2 family.</text>
</comment>
<evidence type="ECO:0000256" key="7">
    <source>
        <dbReference type="ARBA" id="ARBA00023134"/>
    </source>
</evidence>
<dbReference type="CDD" id="cd02509">
    <property type="entry name" value="GDP-M1P_Guanylyltransferase"/>
    <property type="match status" value="1"/>
</dbReference>
<dbReference type="RefSeq" id="WP_209288397.1">
    <property type="nucleotide sequence ID" value="NZ_JACVEW010000023.1"/>
</dbReference>
<keyword evidence="13" id="KW-0413">Isomerase</keyword>
<comment type="pathway">
    <text evidence="1">Nucleotide-sugar biosynthesis; GDP-alpha-D-mannose biosynthesis; GDP-alpha-D-mannose from alpha-D-mannose 1-phosphate (GTP route): step 1/1.</text>
</comment>
<feature type="domain" description="Mannose-6-phosphate isomerase type II C-terminal" evidence="11">
    <location>
        <begin position="349"/>
        <end position="464"/>
    </location>
</feature>
<dbReference type="InterPro" id="IPR051161">
    <property type="entry name" value="Mannose-6P_isomerase_type2"/>
</dbReference>
<organism evidence="13 14">
    <name type="scientific">Marinobacterium alkalitolerans</name>
    <dbReference type="NCBI Taxonomy" id="1542925"/>
    <lineage>
        <taxon>Bacteria</taxon>
        <taxon>Pseudomonadati</taxon>
        <taxon>Pseudomonadota</taxon>
        <taxon>Gammaproteobacteria</taxon>
        <taxon>Oceanospirillales</taxon>
        <taxon>Oceanospirillaceae</taxon>
        <taxon>Marinobacterium</taxon>
    </lineage>
</organism>
<gene>
    <name evidence="13" type="ORF">H9C73_13320</name>
</gene>
<dbReference type="InterPro" id="IPR029044">
    <property type="entry name" value="Nucleotide-diphossugar_trans"/>
</dbReference>
<accession>A0ABS3ZDG6</accession>
<evidence type="ECO:0000256" key="2">
    <source>
        <dbReference type="ARBA" id="ARBA00006115"/>
    </source>
</evidence>
<feature type="domain" description="MannoseP isomerase/GMP-like beta-helix" evidence="12">
    <location>
        <begin position="298"/>
        <end position="346"/>
    </location>
</feature>
<dbReference type="InterPro" id="IPR049577">
    <property type="entry name" value="GMPP_N"/>
</dbReference>
<dbReference type="InterPro" id="IPR011051">
    <property type="entry name" value="RmlC_Cupin_sf"/>
</dbReference>
<comment type="catalytic activity">
    <reaction evidence="8">
        <text>alpha-D-mannose 1-phosphate + GTP + H(+) = GDP-alpha-D-mannose + diphosphate</text>
        <dbReference type="Rhea" id="RHEA:15229"/>
        <dbReference type="ChEBI" id="CHEBI:15378"/>
        <dbReference type="ChEBI" id="CHEBI:33019"/>
        <dbReference type="ChEBI" id="CHEBI:37565"/>
        <dbReference type="ChEBI" id="CHEBI:57527"/>
        <dbReference type="ChEBI" id="CHEBI:58409"/>
        <dbReference type="EC" id="2.7.7.13"/>
    </reaction>
</comment>
<name>A0ABS3ZDG6_9GAMM</name>
<keyword evidence="14" id="KW-1185">Reference proteome</keyword>
<evidence type="ECO:0000259" key="12">
    <source>
        <dbReference type="Pfam" id="PF22640"/>
    </source>
</evidence>
<evidence type="ECO:0000256" key="8">
    <source>
        <dbReference type="ARBA" id="ARBA00047343"/>
    </source>
</evidence>